<protein>
    <submittedName>
        <fullName evidence="2">Uncharacterized protein</fullName>
    </submittedName>
</protein>
<evidence type="ECO:0000313" key="2">
    <source>
        <dbReference type="EMBL" id="GLH74121.1"/>
    </source>
</evidence>
<gene>
    <name evidence="2" type="ORF">GETHLI_26230</name>
</gene>
<keyword evidence="1" id="KW-0472">Membrane</keyword>
<organism evidence="2 3">
    <name type="scientific">Geothrix limicola</name>
    <dbReference type="NCBI Taxonomy" id="2927978"/>
    <lineage>
        <taxon>Bacteria</taxon>
        <taxon>Pseudomonadati</taxon>
        <taxon>Acidobacteriota</taxon>
        <taxon>Holophagae</taxon>
        <taxon>Holophagales</taxon>
        <taxon>Holophagaceae</taxon>
        <taxon>Geothrix</taxon>
    </lineage>
</organism>
<proteinExistence type="predicted"/>
<keyword evidence="1" id="KW-0812">Transmembrane</keyword>
<name>A0ABQ5QI83_9BACT</name>
<reference evidence="2 3" key="1">
    <citation type="journal article" date="2023" name="Antonie Van Leeuwenhoek">
        <title>Mesoterricola silvestris gen. nov., sp. nov., Mesoterricola sediminis sp. nov., Geothrix oryzae sp. nov., Geothrix edaphica sp. nov., Geothrix rubra sp. nov., and Geothrix limicola sp. nov., six novel members of Acidobacteriota isolated from soils.</title>
        <authorList>
            <person name="Itoh H."/>
            <person name="Sugisawa Y."/>
            <person name="Mise K."/>
            <person name="Xu Z."/>
            <person name="Kuniyasu M."/>
            <person name="Ushijima N."/>
            <person name="Kawano K."/>
            <person name="Kobayashi E."/>
            <person name="Shiratori Y."/>
            <person name="Masuda Y."/>
            <person name="Senoo K."/>
        </authorList>
    </citation>
    <scope>NUCLEOTIDE SEQUENCE [LARGE SCALE GENOMIC DNA]</scope>
    <source>
        <strain evidence="2 3">Red804</strain>
    </source>
</reference>
<keyword evidence="3" id="KW-1185">Reference proteome</keyword>
<feature type="transmembrane region" description="Helical" evidence="1">
    <location>
        <begin position="16"/>
        <end position="40"/>
    </location>
</feature>
<feature type="transmembrane region" description="Helical" evidence="1">
    <location>
        <begin position="52"/>
        <end position="70"/>
    </location>
</feature>
<evidence type="ECO:0000313" key="3">
    <source>
        <dbReference type="Proteomes" id="UP001165069"/>
    </source>
</evidence>
<evidence type="ECO:0000256" key="1">
    <source>
        <dbReference type="SAM" id="Phobius"/>
    </source>
</evidence>
<comment type="caution">
    <text evidence="2">The sequence shown here is derived from an EMBL/GenBank/DDBJ whole genome shotgun (WGS) entry which is preliminary data.</text>
</comment>
<keyword evidence="1" id="KW-1133">Transmembrane helix</keyword>
<dbReference type="Proteomes" id="UP001165069">
    <property type="component" value="Unassembled WGS sequence"/>
</dbReference>
<sequence length="115" mass="13597">MFDRSKSKGWYIRRGIGFAFLGALAVALFGFVVMSLWNWLLPALFGAKAITYWQALGLLVLSRILLGGFHRHHRSGFHHRRHMFERWERMTPEERERFRQGFRGRHCGHREAEGN</sequence>
<dbReference type="RefSeq" id="WP_285576053.1">
    <property type="nucleotide sequence ID" value="NZ_BSDE01000005.1"/>
</dbReference>
<accession>A0ABQ5QI83</accession>
<dbReference type="EMBL" id="BSDE01000005">
    <property type="protein sequence ID" value="GLH74121.1"/>
    <property type="molecule type" value="Genomic_DNA"/>
</dbReference>